<keyword evidence="3" id="KW-1185">Reference proteome</keyword>
<evidence type="ECO:0000256" key="1">
    <source>
        <dbReference type="SAM" id="SignalP"/>
    </source>
</evidence>
<evidence type="ECO:0008006" key="4">
    <source>
        <dbReference type="Google" id="ProtNLM"/>
    </source>
</evidence>
<sequence length="372" mass="41293">MLKRFLLFSCAVVLGLGFPVLSSVMAAESPAPAIVLGARVQQHLAWLEQSKELTLNQNDDISGSQTGLMSNSYFRAKFTSADKKVGAHVEIGLKSTVGYRHVYGWWKDGPFKLLAGNTDNWHGAAYWNNQKMGVSSSWDLKGWGKLWAPRRSQVQINWNQENWGVQFALEQAAGLGAPAGVDVYQPFPRASFSVQFNTKHFSTTPSLAFVRYDLEGMPPSGDDSLDVWAVILPLKFSFESWEVIGELHHGQNVGLGYSGYPSLAGPVLLSTSKYEDTTVTGGYLDLAYKLKSLTLALGLGFETFENDAWKNRLGYSDDTNTRKVVYLAFPYKLHRYLTLHPEIDFLDHGDNPVDGGDLGTEIMAGILFRFVF</sequence>
<dbReference type="OrthoDB" id="5506275at2"/>
<accession>A0A0D2JT15</accession>
<name>A0A0D2JT15_9BACT</name>
<organism evidence="2 3">
    <name type="scientific">Dethiosulfatarculus sandiegensis</name>
    <dbReference type="NCBI Taxonomy" id="1429043"/>
    <lineage>
        <taxon>Bacteria</taxon>
        <taxon>Pseudomonadati</taxon>
        <taxon>Thermodesulfobacteriota</taxon>
        <taxon>Desulfarculia</taxon>
        <taxon>Desulfarculales</taxon>
        <taxon>Desulfarculaceae</taxon>
        <taxon>Dethiosulfatarculus</taxon>
    </lineage>
</organism>
<dbReference type="InParanoid" id="A0A0D2JT15"/>
<feature type="chain" id="PRO_5002245138" description="Porin domain-containing protein" evidence="1">
    <location>
        <begin position="27"/>
        <end position="372"/>
    </location>
</feature>
<dbReference type="Proteomes" id="UP000032233">
    <property type="component" value="Unassembled WGS sequence"/>
</dbReference>
<reference evidence="2 3" key="1">
    <citation type="submission" date="2013-11" db="EMBL/GenBank/DDBJ databases">
        <title>Metagenomic analysis of a methanogenic consortium involved in long chain n-alkane degradation.</title>
        <authorList>
            <person name="Davidova I.A."/>
            <person name="Callaghan A.V."/>
            <person name="Wawrik B."/>
            <person name="Pruitt S."/>
            <person name="Marks C."/>
            <person name="Duncan K.E."/>
            <person name="Suflita J.M."/>
        </authorList>
    </citation>
    <scope>NUCLEOTIDE SEQUENCE [LARGE SCALE GENOMIC DNA]</scope>
    <source>
        <strain evidence="2 3">SPR</strain>
    </source>
</reference>
<feature type="signal peptide" evidence="1">
    <location>
        <begin position="1"/>
        <end position="26"/>
    </location>
</feature>
<evidence type="ECO:0000313" key="2">
    <source>
        <dbReference type="EMBL" id="KIX12605.1"/>
    </source>
</evidence>
<protein>
    <recommendedName>
        <fullName evidence="4">Porin domain-containing protein</fullName>
    </recommendedName>
</protein>
<comment type="caution">
    <text evidence="2">The sequence shown here is derived from an EMBL/GenBank/DDBJ whole genome shotgun (WGS) entry which is preliminary data.</text>
</comment>
<dbReference type="STRING" id="1429043.X474_18545"/>
<evidence type="ECO:0000313" key="3">
    <source>
        <dbReference type="Proteomes" id="UP000032233"/>
    </source>
</evidence>
<dbReference type="RefSeq" id="WP_044350493.1">
    <property type="nucleotide sequence ID" value="NZ_AZAC01000029.1"/>
</dbReference>
<proteinExistence type="predicted"/>
<dbReference type="AlphaFoldDB" id="A0A0D2JT15"/>
<gene>
    <name evidence="2" type="ORF">X474_18545</name>
</gene>
<dbReference type="EMBL" id="AZAC01000029">
    <property type="protein sequence ID" value="KIX12605.1"/>
    <property type="molecule type" value="Genomic_DNA"/>
</dbReference>
<dbReference type="SUPFAM" id="SSF56935">
    <property type="entry name" value="Porins"/>
    <property type="match status" value="1"/>
</dbReference>
<keyword evidence="1" id="KW-0732">Signal</keyword>